<dbReference type="Pfam" id="PF11093">
    <property type="entry name" value="Mitochondr_Som1"/>
    <property type="match status" value="1"/>
</dbReference>
<dbReference type="AlphaFoldDB" id="A0A9P4P2R4"/>
<dbReference type="InterPro" id="IPR024645">
    <property type="entry name" value="Mitochondr_Som1"/>
</dbReference>
<evidence type="ECO:0000256" key="1">
    <source>
        <dbReference type="SAM" id="MobiDB-lite"/>
    </source>
</evidence>
<dbReference type="GO" id="GO:0042720">
    <property type="term" value="C:mitochondrial inner membrane peptidase complex"/>
    <property type="evidence" value="ECO:0007669"/>
    <property type="project" value="InterPro"/>
</dbReference>
<feature type="compositionally biased region" description="Basic and acidic residues" evidence="1">
    <location>
        <begin position="16"/>
        <end position="27"/>
    </location>
</feature>
<evidence type="ECO:0000313" key="3">
    <source>
        <dbReference type="Proteomes" id="UP000800235"/>
    </source>
</evidence>
<dbReference type="OrthoDB" id="3983163at2759"/>
<name>A0A9P4P2R4_9PEZI</name>
<sequence length="91" mass="10618">MAQIGPATISFPSSELTERVNKTEKGQYRKPPVELEKCKLMEMTQYRCDVEGTDRKTARTVCKPFLRLFRRCANGLTVETTEWEFIKDDLR</sequence>
<organism evidence="2 3">
    <name type="scientific">Tothia fuscella</name>
    <dbReference type="NCBI Taxonomy" id="1048955"/>
    <lineage>
        <taxon>Eukaryota</taxon>
        <taxon>Fungi</taxon>
        <taxon>Dikarya</taxon>
        <taxon>Ascomycota</taxon>
        <taxon>Pezizomycotina</taxon>
        <taxon>Dothideomycetes</taxon>
        <taxon>Pleosporomycetidae</taxon>
        <taxon>Venturiales</taxon>
        <taxon>Cylindrosympodiaceae</taxon>
        <taxon>Tothia</taxon>
    </lineage>
</organism>
<dbReference type="Proteomes" id="UP000800235">
    <property type="component" value="Unassembled WGS sequence"/>
</dbReference>
<gene>
    <name evidence="2" type="ORF">EJ08DRAFT_729598</name>
</gene>
<comment type="caution">
    <text evidence="2">The sequence shown here is derived from an EMBL/GenBank/DDBJ whole genome shotgun (WGS) entry which is preliminary data.</text>
</comment>
<protein>
    <submittedName>
        <fullName evidence="2">Uncharacterized protein</fullName>
    </submittedName>
</protein>
<evidence type="ECO:0000313" key="2">
    <source>
        <dbReference type="EMBL" id="KAF2435723.1"/>
    </source>
</evidence>
<reference evidence="2" key="1">
    <citation type="journal article" date="2020" name="Stud. Mycol.">
        <title>101 Dothideomycetes genomes: a test case for predicting lifestyles and emergence of pathogens.</title>
        <authorList>
            <person name="Haridas S."/>
            <person name="Albert R."/>
            <person name="Binder M."/>
            <person name="Bloem J."/>
            <person name="Labutti K."/>
            <person name="Salamov A."/>
            <person name="Andreopoulos B."/>
            <person name="Baker S."/>
            <person name="Barry K."/>
            <person name="Bills G."/>
            <person name="Bluhm B."/>
            <person name="Cannon C."/>
            <person name="Castanera R."/>
            <person name="Culley D."/>
            <person name="Daum C."/>
            <person name="Ezra D."/>
            <person name="Gonzalez J."/>
            <person name="Henrissat B."/>
            <person name="Kuo A."/>
            <person name="Liang C."/>
            <person name="Lipzen A."/>
            <person name="Lutzoni F."/>
            <person name="Magnuson J."/>
            <person name="Mondo S."/>
            <person name="Nolan M."/>
            <person name="Ohm R."/>
            <person name="Pangilinan J."/>
            <person name="Park H.-J."/>
            <person name="Ramirez L."/>
            <person name="Alfaro M."/>
            <person name="Sun H."/>
            <person name="Tritt A."/>
            <person name="Yoshinaga Y."/>
            <person name="Zwiers L.-H."/>
            <person name="Turgeon B."/>
            <person name="Goodwin S."/>
            <person name="Spatafora J."/>
            <person name="Crous P."/>
            <person name="Grigoriev I."/>
        </authorList>
    </citation>
    <scope>NUCLEOTIDE SEQUENCE</scope>
    <source>
        <strain evidence="2">CBS 130266</strain>
    </source>
</reference>
<keyword evidence="3" id="KW-1185">Reference proteome</keyword>
<feature type="region of interest" description="Disordered" evidence="1">
    <location>
        <begin position="1"/>
        <end position="27"/>
    </location>
</feature>
<dbReference type="EMBL" id="MU007012">
    <property type="protein sequence ID" value="KAF2435723.1"/>
    <property type="molecule type" value="Genomic_DNA"/>
</dbReference>
<proteinExistence type="predicted"/>
<accession>A0A9P4P2R4</accession>